<evidence type="ECO:0000313" key="2">
    <source>
        <dbReference type="EMBL" id="CDW91285.1"/>
    </source>
</evidence>
<gene>
    <name evidence="2" type="primary">Contig12132.g12967</name>
    <name evidence="2" type="ORF">STYLEM_20438</name>
</gene>
<sequence>MKNLDLISVHTKLPSIEESGLEFKAKVTVKRHSDKRLSTQPTQNKTNRSSSTSYRYKTQYFNIKKEEAQTNYFTQANFITDMCNSSKPVQSKTQTKSDRDSPQSQFKNSEEVKSQTPLTHRQQYSRQKGSPFNIQWVLFKDNKDVNSFQAEKKQEPEQDEEILQKLYLESIQRYIRSKPFSLTKTDTSLKDTMRIEAPSLSTLEGENYNTILRENYVIPRQLKLAKNKLQRSSSSKVLIELTQSNVIKDNADIKKSLLSQIYNEQEGAKYQIAGKEASSLMTRSLSQSFLLKTLDSSKQENKKLIEYNKFKFNQQGPKVNPFSCNVQHILLKKLTRSQYFDYQCLKLLKDKMQDQSAIDHNETQTQKQVVHDDMVRLGIQEQLTRVIAQVNASQIRPDGHNHGHGHGQTSGLGETNGFSQSKVIQNPDITIFKEGQNDNEDDEESLEIIPRPDDINSKSMHSNKFFKEFLSSHEKNYVQTMQKMKKNGTSAQFQKSLRDYLDAQQCISPCTQTLRRSRALLEPLKNPKSSLQTQLTFLQHQQTTRTDFHSRRVSSQINDDIN</sequence>
<protein>
    <submittedName>
        <fullName evidence="2">Uncharacterized protein</fullName>
    </submittedName>
</protein>
<dbReference type="Proteomes" id="UP000039865">
    <property type="component" value="Unassembled WGS sequence"/>
</dbReference>
<organism evidence="2 3">
    <name type="scientific">Stylonychia lemnae</name>
    <name type="common">Ciliate</name>
    <dbReference type="NCBI Taxonomy" id="5949"/>
    <lineage>
        <taxon>Eukaryota</taxon>
        <taxon>Sar</taxon>
        <taxon>Alveolata</taxon>
        <taxon>Ciliophora</taxon>
        <taxon>Intramacronucleata</taxon>
        <taxon>Spirotrichea</taxon>
        <taxon>Stichotrichia</taxon>
        <taxon>Sporadotrichida</taxon>
        <taxon>Oxytrichidae</taxon>
        <taxon>Stylonychinae</taxon>
        <taxon>Stylonychia</taxon>
    </lineage>
</organism>
<feature type="region of interest" description="Disordered" evidence="1">
    <location>
        <begin position="30"/>
        <end position="53"/>
    </location>
</feature>
<dbReference type="EMBL" id="CCKQ01019264">
    <property type="protein sequence ID" value="CDW91285.1"/>
    <property type="molecule type" value="Genomic_DNA"/>
</dbReference>
<dbReference type="InParanoid" id="A0A078B9T9"/>
<evidence type="ECO:0000256" key="1">
    <source>
        <dbReference type="SAM" id="MobiDB-lite"/>
    </source>
</evidence>
<evidence type="ECO:0000313" key="3">
    <source>
        <dbReference type="Proteomes" id="UP000039865"/>
    </source>
</evidence>
<accession>A0A078B9T9</accession>
<dbReference type="AlphaFoldDB" id="A0A078B9T9"/>
<keyword evidence="3" id="KW-1185">Reference proteome</keyword>
<feature type="compositionally biased region" description="Polar residues" evidence="1">
    <location>
        <begin position="114"/>
        <end position="126"/>
    </location>
</feature>
<feature type="region of interest" description="Disordered" evidence="1">
    <location>
        <begin position="395"/>
        <end position="419"/>
    </location>
</feature>
<feature type="region of interest" description="Disordered" evidence="1">
    <location>
        <begin position="85"/>
        <end position="126"/>
    </location>
</feature>
<feature type="region of interest" description="Disordered" evidence="1">
    <location>
        <begin position="541"/>
        <end position="562"/>
    </location>
</feature>
<name>A0A078B9T9_STYLE</name>
<feature type="compositionally biased region" description="Polar residues" evidence="1">
    <location>
        <begin position="85"/>
        <end position="94"/>
    </location>
</feature>
<proteinExistence type="predicted"/>
<feature type="compositionally biased region" description="Polar residues" evidence="1">
    <location>
        <begin position="553"/>
        <end position="562"/>
    </location>
</feature>
<reference evidence="2 3" key="1">
    <citation type="submission" date="2014-06" db="EMBL/GenBank/DDBJ databases">
        <authorList>
            <person name="Swart Estienne"/>
        </authorList>
    </citation>
    <scope>NUCLEOTIDE SEQUENCE [LARGE SCALE GENOMIC DNA]</scope>
    <source>
        <strain evidence="2 3">130c</strain>
    </source>
</reference>
<feature type="compositionally biased region" description="Polar residues" evidence="1">
    <location>
        <begin position="38"/>
        <end position="53"/>
    </location>
</feature>
<feature type="compositionally biased region" description="Polar residues" evidence="1">
    <location>
        <begin position="407"/>
        <end position="419"/>
    </location>
</feature>